<keyword evidence="7" id="KW-1185">Reference proteome</keyword>
<dbReference type="PROSITE" id="PS51233">
    <property type="entry name" value="VWFD"/>
    <property type="match status" value="2"/>
</dbReference>
<evidence type="ECO:0000313" key="7">
    <source>
        <dbReference type="Proteomes" id="UP001145742"/>
    </source>
</evidence>
<organism evidence="6 7">
    <name type="scientific">Willisornis vidua</name>
    <name type="common">Xingu scale-backed antbird</name>
    <dbReference type="NCBI Taxonomy" id="1566151"/>
    <lineage>
        <taxon>Eukaryota</taxon>
        <taxon>Metazoa</taxon>
        <taxon>Chordata</taxon>
        <taxon>Craniata</taxon>
        <taxon>Vertebrata</taxon>
        <taxon>Euteleostomi</taxon>
        <taxon>Archelosauria</taxon>
        <taxon>Archosauria</taxon>
        <taxon>Dinosauria</taxon>
        <taxon>Saurischia</taxon>
        <taxon>Theropoda</taxon>
        <taxon>Coelurosauria</taxon>
        <taxon>Aves</taxon>
        <taxon>Neognathae</taxon>
        <taxon>Neoaves</taxon>
        <taxon>Telluraves</taxon>
        <taxon>Australaves</taxon>
        <taxon>Passeriformes</taxon>
        <taxon>Thamnophilidae</taxon>
        <taxon>Willisornis</taxon>
    </lineage>
</organism>
<dbReference type="InterPro" id="IPR014853">
    <property type="entry name" value="VWF/SSPO/ZAN-like_Cys-rich_dom"/>
</dbReference>
<evidence type="ECO:0000256" key="2">
    <source>
        <dbReference type="ARBA" id="ARBA00023157"/>
    </source>
</evidence>
<dbReference type="SMART" id="SM00216">
    <property type="entry name" value="VWD"/>
    <property type="match status" value="2"/>
</dbReference>
<dbReference type="Gene3D" id="2.10.25.10">
    <property type="entry name" value="Laminin"/>
    <property type="match status" value="1"/>
</dbReference>
<evidence type="ECO:0000256" key="4">
    <source>
        <dbReference type="SAM" id="SignalP"/>
    </source>
</evidence>
<dbReference type="SMART" id="SM00832">
    <property type="entry name" value="C8"/>
    <property type="match status" value="1"/>
</dbReference>
<dbReference type="SUPFAM" id="SSF57567">
    <property type="entry name" value="Serine protease inhibitors"/>
    <property type="match status" value="1"/>
</dbReference>
<dbReference type="Pfam" id="PF01826">
    <property type="entry name" value="TIL"/>
    <property type="match status" value="1"/>
</dbReference>
<dbReference type="InterPro" id="IPR002919">
    <property type="entry name" value="TIL_dom"/>
</dbReference>
<sequence>METRLLLGALLCAWLPADLTNSLSLYERAREILPSDSKGPQIHLCVLMEVSVSTEICATAVDLMQLDRDARQVNNDPECHSSPYSCKRSVSLFFSGDQQIKMSSEVTYKGLGVQLPYIIGNLHIQKLAGYFLVRHQYAFTLAWDGTSAVYIKMAPEYLGKTHGLCGNNNAVLQDDLETSYGKLTDDVTEFVESWQENPPQGTPSWDKSLLNEPPCLAQTPESLQVENNMSIFICVRSAVDNATWCRALTEYARACAQAGKPLQGWRVHFQQCVITCAEPLTYNECISCCPVSCHQQSQCIDSELPCIDGCYCPDGLIYENELCVKPMDCPCDYHGSFFEMGSVVYEECNNCTCIGGKWICTNLTCPAECSVSGDTHFMTFDGRKYTFQATCQYILAKSRTSGAFTISLQNAPCGQNQDGSCIQSVSLILKQDPKRQVTLTHSGDVLIYDQYKINLPYADGNKEPRRSPVGVTESTPELFGNTWKTSSACILVHDSSQMDPCDIHLQAASYAVEACSILTKELFAPCYPYLSPVPYFEQCRRDTCKCGQTCFCSALAHYAYHCRKFGVVIDFRGAVPECGLQGPYMPLNVFTEWLQHMQNLIMNVLTGCRDIGDVLGIAKNGRIVLEFMGSGSLVRHRTRNEANTASVFPDNELQPGCYHFVKVLGYFALN</sequence>
<dbReference type="Pfam" id="PF00094">
    <property type="entry name" value="VWD"/>
    <property type="match status" value="2"/>
</dbReference>
<dbReference type="CDD" id="cd19941">
    <property type="entry name" value="TIL"/>
    <property type="match status" value="1"/>
</dbReference>
<protein>
    <recommendedName>
        <fullName evidence="5">VWFD domain-containing protein</fullName>
    </recommendedName>
</protein>
<proteinExistence type="predicted"/>
<dbReference type="InterPro" id="IPR001846">
    <property type="entry name" value="VWF_type-D"/>
</dbReference>
<keyword evidence="1" id="KW-0677">Repeat</keyword>
<evidence type="ECO:0000256" key="1">
    <source>
        <dbReference type="ARBA" id="ARBA00022737"/>
    </source>
</evidence>
<dbReference type="PANTHER" id="PTHR11339">
    <property type="entry name" value="EXTRACELLULAR MATRIX GLYCOPROTEIN RELATED"/>
    <property type="match status" value="1"/>
</dbReference>
<dbReference type="SMART" id="SM00215">
    <property type="entry name" value="VWC_out"/>
    <property type="match status" value="1"/>
</dbReference>
<dbReference type="InterPro" id="IPR036084">
    <property type="entry name" value="Ser_inhib-like_sf"/>
</dbReference>
<dbReference type="Pfam" id="PF08742">
    <property type="entry name" value="C8"/>
    <property type="match status" value="2"/>
</dbReference>
<feature type="chain" id="PRO_5045794217" description="VWFD domain-containing protein" evidence="4">
    <location>
        <begin position="23"/>
        <end position="670"/>
    </location>
</feature>
<keyword evidence="4" id="KW-0732">Signal</keyword>
<dbReference type="InterPro" id="IPR001007">
    <property type="entry name" value="VWF_dom"/>
</dbReference>
<dbReference type="EMBL" id="WHWB01034238">
    <property type="protein sequence ID" value="KAJ7412492.1"/>
    <property type="molecule type" value="Genomic_DNA"/>
</dbReference>
<reference evidence="6" key="1">
    <citation type="submission" date="2019-10" db="EMBL/GenBank/DDBJ databases">
        <authorList>
            <person name="Soares A.E.R."/>
            <person name="Aleixo A."/>
            <person name="Schneider P."/>
            <person name="Miyaki C.Y."/>
            <person name="Schneider M.P."/>
            <person name="Mello C."/>
            <person name="Vasconcelos A.T.R."/>
        </authorList>
    </citation>
    <scope>NUCLEOTIDE SEQUENCE</scope>
    <source>
        <tissue evidence="6">Muscle</tissue>
    </source>
</reference>
<name>A0ABQ9D5S0_9PASS</name>
<accession>A0ABQ9D5S0</accession>
<feature type="domain" description="VWFD" evidence="5">
    <location>
        <begin position="367"/>
        <end position="547"/>
    </location>
</feature>
<feature type="domain" description="VWFD" evidence="5">
    <location>
        <begin position="21"/>
        <end position="203"/>
    </location>
</feature>
<comment type="caution">
    <text evidence="6">The sequence shown here is derived from an EMBL/GenBank/DDBJ whole genome shotgun (WGS) entry which is preliminary data.</text>
</comment>
<dbReference type="Proteomes" id="UP001145742">
    <property type="component" value="Unassembled WGS sequence"/>
</dbReference>
<keyword evidence="3" id="KW-0325">Glycoprotein</keyword>
<evidence type="ECO:0000259" key="5">
    <source>
        <dbReference type="PROSITE" id="PS51233"/>
    </source>
</evidence>
<dbReference type="InterPro" id="IPR050780">
    <property type="entry name" value="Mucin_vWF_Thrombospondin_sf"/>
</dbReference>
<dbReference type="PANTHER" id="PTHR11339:SF228">
    <property type="entry name" value="OTOGELIN"/>
    <property type="match status" value="1"/>
</dbReference>
<keyword evidence="2" id="KW-1015">Disulfide bond</keyword>
<evidence type="ECO:0000256" key="3">
    <source>
        <dbReference type="ARBA" id="ARBA00023180"/>
    </source>
</evidence>
<feature type="signal peptide" evidence="4">
    <location>
        <begin position="1"/>
        <end position="22"/>
    </location>
</feature>
<gene>
    <name evidence="6" type="ORF">WISP_96070</name>
</gene>
<evidence type="ECO:0000313" key="6">
    <source>
        <dbReference type="EMBL" id="KAJ7412492.1"/>
    </source>
</evidence>